<dbReference type="RefSeq" id="WP_006232957.1">
    <property type="nucleotide sequence ID" value="NZ_CH724136.1"/>
</dbReference>
<gene>
    <name evidence="1" type="ORF">P3TCK_26962</name>
</gene>
<comment type="caution">
    <text evidence="1">The sequence shown here is derived from an EMBL/GenBank/DDBJ whole genome shotgun (WGS) entry which is preliminary data.</text>
</comment>
<evidence type="ECO:0000313" key="2">
    <source>
        <dbReference type="Proteomes" id="UP000003789"/>
    </source>
</evidence>
<reference evidence="1 2" key="1">
    <citation type="submission" date="2006-03" db="EMBL/GenBank/DDBJ databases">
        <authorList>
            <person name="Bartlett D.H."/>
            <person name="Valle G."/>
            <person name="Lauro F.M."/>
            <person name="Vezzi A."/>
            <person name="Simonato F."/>
            <person name="Eloe E."/>
            <person name="Vitulo N."/>
            <person name="Stratton T.K."/>
            <person name="D'angelo M."/>
            <person name="Ferriera S."/>
            <person name="Johnson J."/>
            <person name="Kravitz S."/>
            <person name="Beeson K."/>
            <person name="Sutton G."/>
            <person name="Rogers Y."/>
            <person name="Friedman R."/>
            <person name="Frazier M."/>
            <person name="Venter J.C."/>
        </authorList>
    </citation>
    <scope>NUCLEOTIDE SEQUENCE [LARGE SCALE GENOMIC DNA]</scope>
    <source>
        <strain evidence="1 2">3TCK</strain>
    </source>
</reference>
<organism evidence="1 2">
    <name type="scientific">Photobacterium profundum 3TCK</name>
    <dbReference type="NCBI Taxonomy" id="314280"/>
    <lineage>
        <taxon>Bacteria</taxon>
        <taxon>Pseudomonadati</taxon>
        <taxon>Pseudomonadota</taxon>
        <taxon>Gammaproteobacteria</taxon>
        <taxon>Vibrionales</taxon>
        <taxon>Vibrionaceae</taxon>
        <taxon>Photobacterium</taxon>
    </lineage>
</organism>
<dbReference type="EMBL" id="AAPH01000003">
    <property type="protein sequence ID" value="EAS44684.1"/>
    <property type="molecule type" value="Genomic_DNA"/>
</dbReference>
<protein>
    <submittedName>
        <fullName evidence="1">Uncharacterized protein</fullName>
    </submittedName>
</protein>
<dbReference type="OrthoDB" id="9986277at2"/>
<proteinExistence type="predicted"/>
<dbReference type="AlphaFoldDB" id="Q1Z829"/>
<dbReference type="HOGENOM" id="CLU_1309179_0_0_6"/>
<sequence length="210" mass="24032">MSGYISLRALAHHLVNSGQRDPISLVHLVALGGQSADLLHLLKASGEPLGDLPSPRLQCELSLYAQQRYPVVQKESGKHGLQHATHGFQHSPSLWETPLWIPYHYAYPDLPLLVYYQHVSQHILRASPCSFEQLWHHHLHRTIRLIALQVLFDSGLWDEIYEGPNGIIAVDHHTQLFLLLSEQYLTINKPGYQQHWQRLGPLFIGEQIFN</sequence>
<dbReference type="Proteomes" id="UP000003789">
    <property type="component" value="Unassembled WGS sequence"/>
</dbReference>
<accession>Q1Z829</accession>
<evidence type="ECO:0000313" key="1">
    <source>
        <dbReference type="EMBL" id="EAS44684.1"/>
    </source>
</evidence>
<name>Q1Z829_9GAMM</name>